<sequence>MASSAFIPASSFTPSRARVGRAAVSLPAAPRAASAAASAAAATTTTPRMATGVSRNANLAKLQAGYLFPEIGRRRTAYLASHPDASIISLGIGDTTQPIPPHITAGLTAGAAALGTPEGYSGYGAEQGTPALREKIASVLYGGSVKAEEVFVSDGAKCDIARLQSVFGPTATAAVQDPSYPVYVDTAVMTGQTGEVDAGRGQFDRLEYMPCTAENGFFPDLSRVARTDLIFFCSPNNPTGAAATREQLTELVAFAKKNGSIIVFDAAYAPFIRSAEVPKSIFDIPGAREVAIEVNSMSKYAGFTGVRLGWVVVPNELQFADGTPVRNDFNRVMSTCFNGASNIAQAGGLACLDAEGQAEIGGLIDYYLGNAAILRDTMAGLGFEVYGGVDAPYIYVKTGGSSWETFSAILEQAQVVTIPGAGFGPGGEGYLRLSAFAPRAAVVEASARLTKMYASKKVEA</sequence>
<keyword evidence="3" id="KW-0808">Transferase</keyword>
<dbReference type="GO" id="GO:0009862">
    <property type="term" value="P:systemic acquired resistance, salicylic acid mediated signaling pathway"/>
    <property type="evidence" value="ECO:0007669"/>
    <property type="project" value="UniProtKB-ARBA"/>
</dbReference>
<reference evidence="7 8" key="1">
    <citation type="submission" date="2017-03" db="EMBL/GenBank/DDBJ databases">
        <title>WGS assembly of Porphyra umbilicalis.</title>
        <authorList>
            <person name="Brawley S.H."/>
            <person name="Blouin N.A."/>
            <person name="Ficko-Blean E."/>
            <person name="Wheeler G.L."/>
            <person name="Lohr M."/>
            <person name="Goodson H.V."/>
            <person name="Jenkins J.W."/>
            <person name="Blaby-Haas C.E."/>
            <person name="Helliwell K.E."/>
            <person name="Chan C."/>
            <person name="Marriage T."/>
            <person name="Bhattacharya D."/>
            <person name="Klein A.S."/>
            <person name="Badis Y."/>
            <person name="Brodie J."/>
            <person name="Cao Y."/>
            <person name="Collen J."/>
            <person name="Dittami S.M."/>
            <person name="Gachon C.M."/>
            <person name="Green B.R."/>
            <person name="Karpowicz S."/>
            <person name="Kim J.W."/>
            <person name="Kudahl U."/>
            <person name="Lin S."/>
            <person name="Michel G."/>
            <person name="Mittag M."/>
            <person name="Olson B.J."/>
            <person name="Pangilinan J."/>
            <person name="Peng Y."/>
            <person name="Qiu H."/>
            <person name="Shu S."/>
            <person name="Singer J.T."/>
            <person name="Smith A.G."/>
            <person name="Sprecher B.N."/>
            <person name="Wagner V."/>
            <person name="Wang W."/>
            <person name="Wang Z.-Y."/>
            <person name="Yan J."/>
            <person name="Yarish C."/>
            <person name="Zoeuner-Riek S."/>
            <person name="Zhuang Y."/>
            <person name="Zou Y."/>
            <person name="Lindquist E.A."/>
            <person name="Grimwood J."/>
            <person name="Barry K."/>
            <person name="Rokhsar D.S."/>
            <person name="Schmutz J."/>
            <person name="Stiller J.W."/>
            <person name="Grossman A.R."/>
            <person name="Prochnik S.E."/>
        </authorList>
    </citation>
    <scope>NUCLEOTIDE SEQUENCE [LARGE SCALE GENOMIC DNA]</scope>
    <source>
        <strain evidence="7">4086291</strain>
    </source>
</reference>
<keyword evidence="2" id="KW-0032">Aminotransferase</keyword>
<name>A0A1X6PA43_PORUM</name>
<dbReference type="SUPFAM" id="SSF53383">
    <property type="entry name" value="PLP-dependent transferases"/>
    <property type="match status" value="1"/>
</dbReference>
<dbReference type="GO" id="GO:0030170">
    <property type="term" value="F:pyridoxal phosphate binding"/>
    <property type="evidence" value="ECO:0007669"/>
    <property type="project" value="InterPro"/>
</dbReference>
<dbReference type="Proteomes" id="UP000218209">
    <property type="component" value="Unassembled WGS sequence"/>
</dbReference>
<evidence type="ECO:0000256" key="4">
    <source>
        <dbReference type="ARBA" id="ARBA00022898"/>
    </source>
</evidence>
<feature type="domain" description="Aminotransferase class I/classII large" evidence="6">
    <location>
        <begin position="87"/>
        <end position="435"/>
    </location>
</feature>
<dbReference type="HAMAP" id="MF_01642">
    <property type="entry name" value="DapL_aminotrans_1"/>
    <property type="match status" value="1"/>
</dbReference>
<dbReference type="InterPro" id="IPR015421">
    <property type="entry name" value="PyrdxlP-dep_Trfase_major"/>
</dbReference>
<gene>
    <name evidence="7" type="ORF">BU14_0135s0036</name>
</gene>
<evidence type="ECO:0000313" key="7">
    <source>
        <dbReference type="EMBL" id="OSX77762.1"/>
    </source>
</evidence>
<dbReference type="AlphaFoldDB" id="A0A1X6PA43"/>
<dbReference type="InterPro" id="IPR015422">
    <property type="entry name" value="PyrdxlP-dep_Trfase_small"/>
</dbReference>
<dbReference type="InterPro" id="IPR004839">
    <property type="entry name" value="Aminotransferase_I/II_large"/>
</dbReference>
<keyword evidence="4" id="KW-0663">Pyridoxal phosphate</keyword>
<dbReference type="Pfam" id="PF00155">
    <property type="entry name" value="Aminotran_1_2"/>
    <property type="match status" value="1"/>
</dbReference>
<accession>A0A1X6PA43</accession>
<dbReference type="Gene3D" id="3.90.1150.10">
    <property type="entry name" value="Aspartate Aminotransferase, domain 1"/>
    <property type="match status" value="1"/>
</dbReference>
<protein>
    <recommendedName>
        <fullName evidence="6">Aminotransferase class I/classII large domain-containing protein</fullName>
    </recommendedName>
</protein>
<comment type="similarity">
    <text evidence="5">Belongs to the class-I pyridoxal-phosphate-dependent aminotransferase family. LL-diaminopimelate aminotransferase subfamily.</text>
</comment>
<evidence type="ECO:0000256" key="5">
    <source>
        <dbReference type="ARBA" id="ARBA00061511"/>
    </source>
</evidence>
<dbReference type="CDD" id="cd00609">
    <property type="entry name" value="AAT_like"/>
    <property type="match status" value="1"/>
</dbReference>
<dbReference type="EMBL" id="KV918829">
    <property type="protein sequence ID" value="OSX77762.1"/>
    <property type="molecule type" value="Genomic_DNA"/>
</dbReference>
<dbReference type="NCBIfam" id="TIGR03542">
    <property type="entry name" value="DAPAT_plant"/>
    <property type="match status" value="1"/>
</dbReference>
<organism evidence="7 8">
    <name type="scientific">Porphyra umbilicalis</name>
    <name type="common">Purple laver</name>
    <name type="synonym">Red alga</name>
    <dbReference type="NCBI Taxonomy" id="2786"/>
    <lineage>
        <taxon>Eukaryota</taxon>
        <taxon>Rhodophyta</taxon>
        <taxon>Bangiophyceae</taxon>
        <taxon>Bangiales</taxon>
        <taxon>Bangiaceae</taxon>
        <taxon>Porphyra</taxon>
    </lineage>
</organism>
<proteinExistence type="inferred from homology"/>
<dbReference type="FunFam" id="3.40.640.10:FF:000099">
    <property type="entry name" value="LL-diaminopimelate aminotransferase, chloroplastic"/>
    <property type="match status" value="1"/>
</dbReference>
<dbReference type="OrthoDB" id="7042322at2759"/>
<dbReference type="PANTHER" id="PTHR43144">
    <property type="entry name" value="AMINOTRANSFERASE"/>
    <property type="match status" value="1"/>
</dbReference>
<evidence type="ECO:0000313" key="8">
    <source>
        <dbReference type="Proteomes" id="UP000218209"/>
    </source>
</evidence>
<evidence type="ECO:0000256" key="3">
    <source>
        <dbReference type="ARBA" id="ARBA00022679"/>
    </source>
</evidence>
<comment type="cofactor">
    <cofactor evidence="1">
        <name>pyridoxal 5'-phosphate</name>
        <dbReference type="ChEBI" id="CHEBI:597326"/>
    </cofactor>
</comment>
<dbReference type="InterPro" id="IPR015424">
    <property type="entry name" value="PyrdxlP-dep_Trfase"/>
</dbReference>
<evidence type="ECO:0000256" key="2">
    <source>
        <dbReference type="ARBA" id="ARBA00022576"/>
    </source>
</evidence>
<evidence type="ECO:0000256" key="1">
    <source>
        <dbReference type="ARBA" id="ARBA00001933"/>
    </source>
</evidence>
<dbReference type="GO" id="GO:0008483">
    <property type="term" value="F:transaminase activity"/>
    <property type="evidence" value="ECO:0007669"/>
    <property type="project" value="UniProtKB-KW"/>
</dbReference>
<dbReference type="InterPro" id="IPR019942">
    <property type="entry name" value="DapL/ALD1"/>
</dbReference>
<keyword evidence="8" id="KW-1185">Reference proteome</keyword>
<evidence type="ECO:0000259" key="6">
    <source>
        <dbReference type="Pfam" id="PF00155"/>
    </source>
</evidence>
<dbReference type="Gene3D" id="3.40.640.10">
    <property type="entry name" value="Type I PLP-dependent aspartate aminotransferase-like (Major domain)"/>
    <property type="match status" value="1"/>
</dbReference>